<dbReference type="InterPro" id="IPR001650">
    <property type="entry name" value="Helicase_C-like"/>
</dbReference>
<dbReference type="GO" id="GO:0004386">
    <property type="term" value="F:helicase activity"/>
    <property type="evidence" value="ECO:0007669"/>
    <property type="project" value="UniProtKB-KW"/>
</dbReference>
<keyword evidence="8" id="KW-1185">Reference proteome</keyword>
<evidence type="ECO:0000313" key="7">
    <source>
        <dbReference type="EMBL" id="NWH06449.1"/>
    </source>
</evidence>
<dbReference type="GO" id="GO:0003676">
    <property type="term" value="F:nucleic acid binding"/>
    <property type="evidence" value="ECO:0007669"/>
    <property type="project" value="InterPro"/>
</dbReference>
<dbReference type="PANTHER" id="PTHR47961:SF6">
    <property type="entry name" value="DNA-DIRECTED DNA POLYMERASE"/>
    <property type="match status" value="1"/>
</dbReference>
<evidence type="ECO:0000256" key="4">
    <source>
        <dbReference type="ARBA" id="ARBA00022840"/>
    </source>
</evidence>
<reference evidence="7 8" key="1">
    <citation type="submission" date="2020-06" db="EMBL/GenBank/DDBJ databases">
        <title>High-quality draft genome of sulfate reducer Desulfobacter latus type strain AcrS2 isolated from marine sediment.</title>
        <authorList>
            <person name="Hoppe M."/>
            <person name="Larsen C.K."/>
            <person name="Marshall I.P.G."/>
            <person name="Schramm A."/>
            <person name="Marietou A.G."/>
        </authorList>
    </citation>
    <scope>NUCLEOTIDE SEQUENCE [LARGE SCALE GENOMIC DNA]</scope>
    <source>
        <strain evidence="7 8">AcRS2</strain>
    </source>
</reference>
<dbReference type="SMART" id="SM00487">
    <property type="entry name" value="DEXDc"/>
    <property type="match status" value="1"/>
</dbReference>
<dbReference type="Pfam" id="PF00270">
    <property type="entry name" value="DEAD"/>
    <property type="match status" value="1"/>
</dbReference>
<dbReference type="InterPro" id="IPR011545">
    <property type="entry name" value="DEAD/DEAH_box_helicase_dom"/>
</dbReference>
<keyword evidence="1" id="KW-0547">Nucleotide-binding</keyword>
<dbReference type="PROSITE" id="PS51194">
    <property type="entry name" value="HELICASE_CTER"/>
    <property type="match status" value="1"/>
</dbReference>
<evidence type="ECO:0000256" key="3">
    <source>
        <dbReference type="ARBA" id="ARBA00022806"/>
    </source>
</evidence>
<dbReference type="InterPro" id="IPR014001">
    <property type="entry name" value="Helicase_ATP-bd"/>
</dbReference>
<protein>
    <submittedName>
        <fullName evidence="7">DEAD/DEAH box helicase</fullName>
    </submittedName>
</protein>
<dbReference type="SMART" id="SM00382">
    <property type="entry name" value="AAA"/>
    <property type="match status" value="1"/>
</dbReference>
<dbReference type="EMBL" id="JACADJ010000077">
    <property type="protein sequence ID" value="NWH06449.1"/>
    <property type="molecule type" value="Genomic_DNA"/>
</dbReference>
<dbReference type="SMART" id="SM00490">
    <property type="entry name" value="HELICc"/>
    <property type="match status" value="1"/>
</dbReference>
<dbReference type="PANTHER" id="PTHR47961">
    <property type="entry name" value="DNA POLYMERASE THETA, PUTATIVE (AFU_ORTHOLOGUE AFUA_1G05260)-RELATED"/>
    <property type="match status" value="1"/>
</dbReference>
<dbReference type="GO" id="GO:0016787">
    <property type="term" value="F:hydrolase activity"/>
    <property type="evidence" value="ECO:0007669"/>
    <property type="project" value="UniProtKB-KW"/>
</dbReference>
<gene>
    <name evidence="7" type="ORF">HXW94_15910</name>
</gene>
<organism evidence="7 8">
    <name type="scientific">Desulfobacter latus</name>
    <dbReference type="NCBI Taxonomy" id="2292"/>
    <lineage>
        <taxon>Bacteria</taxon>
        <taxon>Pseudomonadati</taxon>
        <taxon>Thermodesulfobacteriota</taxon>
        <taxon>Desulfobacteria</taxon>
        <taxon>Desulfobacterales</taxon>
        <taxon>Desulfobacteraceae</taxon>
        <taxon>Desulfobacter</taxon>
    </lineage>
</organism>
<dbReference type="Proteomes" id="UP000553343">
    <property type="component" value="Unassembled WGS sequence"/>
</dbReference>
<dbReference type="RefSeq" id="WP_178367901.1">
    <property type="nucleotide sequence ID" value="NZ_JACADJ010000077.1"/>
</dbReference>
<evidence type="ECO:0000259" key="6">
    <source>
        <dbReference type="PROSITE" id="PS51194"/>
    </source>
</evidence>
<dbReference type="Gene3D" id="3.40.50.300">
    <property type="entry name" value="P-loop containing nucleotide triphosphate hydrolases"/>
    <property type="match status" value="2"/>
</dbReference>
<dbReference type="InterPro" id="IPR050474">
    <property type="entry name" value="Hel308_SKI2-like"/>
</dbReference>
<name>A0A850SYY9_9BACT</name>
<keyword evidence="4" id="KW-0067">ATP-binding</keyword>
<proteinExistence type="predicted"/>
<dbReference type="InterPro" id="IPR027417">
    <property type="entry name" value="P-loop_NTPase"/>
</dbReference>
<accession>A0A850SYY9</accession>
<comment type="caution">
    <text evidence="7">The sequence shown here is derived from an EMBL/GenBank/DDBJ whole genome shotgun (WGS) entry which is preliminary data.</text>
</comment>
<keyword evidence="2" id="KW-0378">Hydrolase</keyword>
<evidence type="ECO:0000256" key="2">
    <source>
        <dbReference type="ARBA" id="ARBA00022801"/>
    </source>
</evidence>
<evidence type="ECO:0000259" key="5">
    <source>
        <dbReference type="PROSITE" id="PS51192"/>
    </source>
</evidence>
<dbReference type="SUPFAM" id="SSF52540">
    <property type="entry name" value="P-loop containing nucleoside triphosphate hydrolases"/>
    <property type="match status" value="1"/>
</dbReference>
<dbReference type="GO" id="GO:0005524">
    <property type="term" value="F:ATP binding"/>
    <property type="evidence" value="ECO:0007669"/>
    <property type="project" value="UniProtKB-KW"/>
</dbReference>
<evidence type="ECO:0000313" key="8">
    <source>
        <dbReference type="Proteomes" id="UP000553343"/>
    </source>
</evidence>
<dbReference type="InterPro" id="IPR003593">
    <property type="entry name" value="AAA+_ATPase"/>
</dbReference>
<evidence type="ECO:0000256" key="1">
    <source>
        <dbReference type="ARBA" id="ARBA00022741"/>
    </source>
</evidence>
<sequence length="1399" mass="158132">MKIGFPIVDEETQTTHAVWFSTTPATAVSNFFFNRQKFDDVETALCGIVGLYPRIQAIMDKGYNVHMDSDYQEDNADEVPFTGDSWKLCVHLIENYCEPSGPISPNVLISCDIHNKSICPLNATATNAKADYARSNQHVLILHPDDSNNLADTDIKRVTKGNYLQKKQSKETQSTTINDLENLGKAVTYSFANWLSDEINATGHGMVFSLPTEESTRADDTIKELAYLLNMKDREHAVPKGPEETNITFRDFYGKILPSMKNDTTRDHENDLAFKDFLAAPTILNKVDFKLYRNGVLEMAMRDENFPLMFADENEERRPSRNILLAGPTGCGKTDLAISLMLNEVIENEGIAVYVGPTRMLVQEVYSTIFNMLPDPSGAFGERLDKKKDLVLSTGEDTENDWKINTGNFKIACIISEKANQFLQQDAVLNNQVTLVVVDEIHMLANPIRGGILDMLLAKCHSIARDRSGNPETYEGNLRILAITTETVAGTDGFSRFFSSSKEFGTLKEPPVTIISKQRPIMVNHYIQLYGGKTAFKKTLLAEYRSNEDLAFTQSQRRAIKNKIDKAVIDEGSTSLNELSLQMMKNHKKAIVAIPSVHSLYTFISWLTNKKRTHNNETIIPGLTDDALEALPDLETLLARSTISDRDRDIVMQGAKHGVFAHYSYLDTDVRHWMENAFKNIRRDGDWPVVLCATDTLTYGVNLPADCLLLHGVKWTRENPDTEELKQIPLTYNEFHNLVGRVGRYGHVADNVRCEVVVFSSATATKRDGVESILKNYYHNAPPRLGPSTILLSDIKRVSDGVLEGLSDVTFPSFRSIMDTLRFATTHPSGAKGSDVQVAMKATYLWQFYASGTADNQGSFPHMSQAQAAINTLVEKTLEFASGFEPKIVKKTIEQERTIEQGERPRYSLREEGAALIDTGTRPQAVSPMQEWLKSIKKTFGDTAPPVELLIPGLVAAPDLWKMLRVFCIESKGKIFEGVKTREKAAADLLFREVKALGLNNSQTEQFLASVDIFIDDHCASLTATDEKRLEKANDFVKTIFLRVSAALLMWLRGADYNEINKLSVHEPSSEKKSIRPLRETATYKAGWLATMCLRFFSKVIDTPLLKDHERDLPRLALRLKLGLPAQAMPFMYKEGLNRLFTRSEAISLLDNQLHPASIMMHEDPSTLPSLKKALKKFTQQEQSAPNTDQVQNRVKDLVKICMNYYLSDGLRLIAELALHDRMLHDHWRRLRTCIENQKGARNIEPWDDKVIQKIVSCLAVILGQDQLSCREDEGFENTLFITQKNQRPLRIKFAGPREDLKHQPEFSMVIRAPWAICHEQNNVTLSLFGGIALLIILRRRFYGIQELQSFHSWKKKYATEQFYPLHEIIPKIGINMKDIPSPIQEQFHTLDEFIPTPI</sequence>
<feature type="domain" description="Helicase C-terminal" evidence="6">
    <location>
        <begin position="599"/>
        <end position="796"/>
    </location>
</feature>
<feature type="domain" description="Helicase ATP-binding" evidence="5">
    <location>
        <begin position="314"/>
        <end position="484"/>
    </location>
</feature>
<keyword evidence="3 7" id="KW-0347">Helicase</keyword>
<dbReference type="PROSITE" id="PS51192">
    <property type="entry name" value="HELICASE_ATP_BIND_1"/>
    <property type="match status" value="1"/>
</dbReference>